<protein>
    <submittedName>
        <fullName evidence="1">DUF1272 domain-containing protein</fullName>
    </submittedName>
</protein>
<proteinExistence type="predicted"/>
<dbReference type="Proteomes" id="UP000603641">
    <property type="component" value="Unassembled WGS sequence"/>
</dbReference>
<sequence length="62" mass="7006">MRKKCEKCSVELQDQSDAYICVHECTYCETCTSEMNHVCMNCNGELVRRPKAGAQIVSCQLS</sequence>
<dbReference type="Pfam" id="PF06906">
    <property type="entry name" value="DUF1272"/>
    <property type="match status" value="1"/>
</dbReference>
<dbReference type="EMBL" id="JACSQM010000004">
    <property type="protein sequence ID" value="MBD7964788.1"/>
    <property type="molecule type" value="Genomic_DNA"/>
</dbReference>
<keyword evidence="2" id="KW-1185">Reference proteome</keyword>
<accession>A0ABR8SMR0</accession>
<dbReference type="InterPro" id="IPR010696">
    <property type="entry name" value="DUF1272"/>
</dbReference>
<evidence type="ECO:0000313" key="2">
    <source>
        <dbReference type="Proteomes" id="UP000603641"/>
    </source>
</evidence>
<organism evidence="1 2">
    <name type="scientific">Fictibacillus norfolkensis</name>
    <dbReference type="NCBI Taxonomy" id="2762233"/>
    <lineage>
        <taxon>Bacteria</taxon>
        <taxon>Bacillati</taxon>
        <taxon>Bacillota</taxon>
        <taxon>Bacilli</taxon>
        <taxon>Bacillales</taxon>
        <taxon>Fictibacillaceae</taxon>
        <taxon>Fictibacillus</taxon>
    </lineage>
</organism>
<reference evidence="1 2" key="1">
    <citation type="submission" date="2020-08" db="EMBL/GenBank/DDBJ databases">
        <title>A Genomic Blueprint of the Chicken Gut Microbiome.</title>
        <authorList>
            <person name="Gilroy R."/>
            <person name="Ravi A."/>
            <person name="Getino M."/>
            <person name="Pursley I."/>
            <person name="Horton D.L."/>
            <person name="Alikhan N.-F."/>
            <person name="Baker D."/>
            <person name="Gharbi K."/>
            <person name="Hall N."/>
            <person name="Watson M."/>
            <person name="Adriaenssens E.M."/>
            <person name="Foster-Nyarko E."/>
            <person name="Jarju S."/>
            <person name="Secka A."/>
            <person name="Antonio M."/>
            <person name="Oren A."/>
            <person name="Chaudhuri R."/>
            <person name="La Ragione R.M."/>
            <person name="Hildebrand F."/>
            <person name="Pallen M.J."/>
        </authorList>
    </citation>
    <scope>NUCLEOTIDE SEQUENCE [LARGE SCALE GENOMIC DNA]</scope>
    <source>
        <strain evidence="1 2">Sa2CUA10</strain>
    </source>
</reference>
<gene>
    <name evidence="1" type="ORF">H9648_12055</name>
</gene>
<comment type="caution">
    <text evidence="1">The sequence shown here is derived from an EMBL/GenBank/DDBJ whole genome shotgun (WGS) entry which is preliminary data.</text>
</comment>
<evidence type="ECO:0000313" key="1">
    <source>
        <dbReference type="EMBL" id="MBD7964788.1"/>
    </source>
</evidence>
<dbReference type="RefSeq" id="WP_191754089.1">
    <property type="nucleotide sequence ID" value="NZ_JACSQM010000004.1"/>
</dbReference>
<name>A0ABR8SMR0_9BACL</name>